<proteinExistence type="inferred from homology"/>
<dbReference type="GO" id="GO:0005198">
    <property type="term" value="F:structural molecule activity"/>
    <property type="evidence" value="ECO:0007669"/>
    <property type="project" value="InterPro"/>
</dbReference>
<dbReference type="HAMAP" id="MF_00416">
    <property type="entry name" value="FlgI"/>
    <property type="match status" value="1"/>
</dbReference>
<protein>
    <recommendedName>
        <fullName evidence="5">Flagellar P-ring protein</fullName>
    </recommendedName>
    <alternativeName>
        <fullName evidence="5">Basal body P-ring protein</fullName>
    </alternativeName>
</protein>
<keyword evidence="6" id="KW-0969">Cilium</keyword>
<evidence type="ECO:0000256" key="1">
    <source>
        <dbReference type="ARBA" id="ARBA00002591"/>
    </source>
</evidence>
<accession>A0AA95SR88</accession>
<dbReference type="GO" id="GO:0009428">
    <property type="term" value="C:bacterial-type flagellum basal body, distal rod, P ring"/>
    <property type="evidence" value="ECO:0007669"/>
    <property type="project" value="InterPro"/>
</dbReference>
<keyword evidence="6" id="KW-0282">Flagellum</keyword>
<dbReference type="GO" id="GO:0030288">
    <property type="term" value="C:outer membrane-bounded periplasmic space"/>
    <property type="evidence" value="ECO:0007669"/>
    <property type="project" value="InterPro"/>
</dbReference>
<dbReference type="InterPro" id="IPR001782">
    <property type="entry name" value="Flag_FlgI"/>
</dbReference>
<sequence>MALVSTTAQAARIKEVASVQGVRSNPLVGYGLVVGLDGTGDQTTQTPFTGQSLTAMLQQFGVILPQGVTMQPRNIAAVMVTTSLPPFAQTGQQLDVVVSSIGNAKSLRGGTLIATPLRGTDGQIYAMAQGNLIVGGAGASAGGSKVQINHLSAGRVPAGALVERTVPTALQSGDSIQFDLNAADFNTARNLAKTINKAKGEGVAQALDGRTVRVRVPADPDQRVSFLADLEDLPLDLSSPAARVVINARTGSVVMNQAVALSACAIAHGNLSVTISSTPQVSQPGPFSGGQTTVTEKTDISIKQEPGSLIQLPTTAKLADVVKALNALGATPQDLLAILQAMKSAGAITAELEVI</sequence>
<evidence type="ECO:0000256" key="5">
    <source>
        <dbReference type="HAMAP-Rule" id="MF_00416"/>
    </source>
</evidence>
<evidence type="ECO:0000256" key="4">
    <source>
        <dbReference type="ARBA" id="ARBA00023143"/>
    </source>
</evidence>
<keyword evidence="3" id="KW-0732">Signal</keyword>
<dbReference type="Proteomes" id="UP001177769">
    <property type="component" value="Chromosome"/>
</dbReference>
<dbReference type="PRINTS" id="PR01010">
    <property type="entry name" value="FLGPRINGFLGI"/>
</dbReference>
<comment type="function">
    <text evidence="1 5">Assembles around the rod to form the L-ring and probably protects the motor/basal body from shearing forces during rotation.</text>
</comment>
<keyword evidence="6" id="KW-0966">Cell projection</keyword>
<organism evidence="6 7">
    <name type="scientific">Paucibacter sediminis</name>
    <dbReference type="NCBI Taxonomy" id="3019553"/>
    <lineage>
        <taxon>Bacteria</taxon>
        <taxon>Pseudomonadati</taxon>
        <taxon>Pseudomonadota</taxon>
        <taxon>Betaproteobacteria</taxon>
        <taxon>Burkholderiales</taxon>
        <taxon>Sphaerotilaceae</taxon>
        <taxon>Roseateles</taxon>
    </lineage>
</organism>
<evidence type="ECO:0000313" key="6">
    <source>
        <dbReference type="EMBL" id="WIT14480.1"/>
    </source>
</evidence>
<dbReference type="NCBIfam" id="NF003676">
    <property type="entry name" value="PRK05303.1"/>
    <property type="match status" value="1"/>
</dbReference>
<evidence type="ECO:0000256" key="3">
    <source>
        <dbReference type="ARBA" id="ARBA00022729"/>
    </source>
</evidence>
<comment type="similarity">
    <text evidence="5">Belongs to the FlgI family.</text>
</comment>
<gene>
    <name evidence="5" type="primary">flgI</name>
    <name evidence="6" type="ORF">PFX98_15575</name>
</gene>
<reference evidence="6" key="1">
    <citation type="submission" date="2023-01" db="EMBL/GenBank/DDBJ databases">
        <title>Whole genome sequence of Paucibacter sp. S2-9 isolated from pond sediment.</title>
        <authorList>
            <person name="Jung J.Y."/>
        </authorList>
    </citation>
    <scope>NUCLEOTIDE SEQUENCE</scope>
    <source>
        <strain evidence="6">S2-9</strain>
    </source>
</reference>
<dbReference type="GO" id="GO:0071973">
    <property type="term" value="P:bacterial-type flagellum-dependent cell motility"/>
    <property type="evidence" value="ECO:0007669"/>
    <property type="project" value="InterPro"/>
</dbReference>
<name>A0AA95SR88_9BURK</name>
<dbReference type="PANTHER" id="PTHR30381">
    <property type="entry name" value="FLAGELLAR P-RING PERIPLASMIC PROTEIN FLGI"/>
    <property type="match status" value="1"/>
</dbReference>
<dbReference type="Pfam" id="PF02119">
    <property type="entry name" value="FlgI"/>
    <property type="match status" value="1"/>
</dbReference>
<keyword evidence="7" id="KW-1185">Reference proteome</keyword>
<keyword evidence="4 5" id="KW-0975">Bacterial flagellum</keyword>
<dbReference type="PANTHER" id="PTHR30381:SF0">
    <property type="entry name" value="FLAGELLAR P-RING PROTEIN"/>
    <property type="match status" value="1"/>
</dbReference>
<dbReference type="EMBL" id="CP116346">
    <property type="protein sequence ID" value="WIT14480.1"/>
    <property type="molecule type" value="Genomic_DNA"/>
</dbReference>
<dbReference type="KEGG" id="pais:PFX98_15575"/>
<dbReference type="AlphaFoldDB" id="A0AA95SR88"/>
<dbReference type="RefSeq" id="WP_285235609.1">
    <property type="nucleotide sequence ID" value="NZ_CP116346.1"/>
</dbReference>
<comment type="subunit">
    <text evidence="5">The basal body constitutes a major portion of the flagellar organelle and consists of four rings (L,P,S, and M) mounted on a central rod.</text>
</comment>
<comment type="subcellular location">
    <subcellularLocation>
        <location evidence="2 5">Bacterial flagellum basal body</location>
    </subcellularLocation>
</comment>
<evidence type="ECO:0000313" key="7">
    <source>
        <dbReference type="Proteomes" id="UP001177769"/>
    </source>
</evidence>
<evidence type="ECO:0000256" key="2">
    <source>
        <dbReference type="ARBA" id="ARBA00004117"/>
    </source>
</evidence>